<dbReference type="AlphaFoldDB" id="A0A444MSR2"/>
<reference evidence="2 3" key="1">
    <citation type="submission" date="2019-01" db="EMBL/GenBank/DDBJ databases">
        <title>Mucilaginibacter antarcticum sp. nov., isolated from antarctic soil.</title>
        <authorList>
            <person name="Yan Y.-Q."/>
            <person name="Du Z.-J."/>
        </authorList>
    </citation>
    <scope>NUCLEOTIDE SEQUENCE [LARGE SCALE GENOMIC DNA]</scope>
    <source>
        <strain evidence="2 3">F01003</strain>
    </source>
</reference>
<dbReference type="Proteomes" id="UP000286701">
    <property type="component" value="Unassembled WGS sequence"/>
</dbReference>
<dbReference type="CDD" id="cd02966">
    <property type="entry name" value="TlpA_like_family"/>
    <property type="match status" value="1"/>
</dbReference>
<dbReference type="EMBL" id="SBIW01000002">
    <property type="protein sequence ID" value="RWY55651.1"/>
    <property type="molecule type" value="Genomic_DNA"/>
</dbReference>
<dbReference type="PANTHER" id="PTHR42852:SF18">
    <property type="entry name" value="CHROMOSOME UNDETERMINED SCAFFOLD_47, WHOLE GENOME SHOTGUN SEQUENCE"/>
    <property type="match status" value="1"/>
</dbReference>
<dbReference type="InterPro" id="IPR050553">
    <property type="entry name" value="Thioredoxin_ResA/DsbE_sf"/>
</dbReference>
<dbReference type="Gene3D" id="3.40.30.10">
    <property type="entry name" value="Glutaredoxin"/>
    <property type="match status" value="1"/>
</dbReference>
<evidence type="ECO:0000313" key="2">
    <source>
        <dbReference type="EMBL" id="RWY55651.1"/>
    </source>
</evidence>
<dbReference type="GO" id="GO:0016491">
    <property type="term" value="F:oxidoreductase activity"/>
    <property type="evidence" value="ECO:0007669"/>
    <property type="project" value="InterPro"/>
</dbReference>
<accession>A0A444MSR2</accession>
<dbReference type="PROSITE" id="PS51352">
    <property type="entry name" value="THIOREDOXIN_2"/>
    <property type="match status" value="1"/>
</dbReference>
<feature type="domain" description="Thioredoxin" evidence="1">
    <location>
        <begin position="245"/>
        <end position="381"/>
    </location>
</feature>
<dbReference type="GO" id="GO:0016209">
    <property type="term" value="F:antioxidant activity"/>
    <property type="evidence" value="ECO:0007669"/>
    <property type="project" value="InterPro"/>
</dbReference>
<dbReference type="Pfam" id="PF00578">
    <property type="entry name" value="AhpC-TSA"/>
    <property type="match status" value="1"/>
</dbReference>
<organism evidence="2 3">
    <name type="scientific">Mucilaginibacter gilvus</name>
    <dbReference type="NCBI Taxonomy" id="2305909"/>
    <lineage>
        <taxon>Bacteria</taxon>
        <taxon>Pseudomonadati</taxon>
        <taxon>Bacteroidota</taxon>
        <taxon>Sphingobacteriia</taxon>
        <taxon>Sphingobacteriales</taxon>
        <taxon>Sphingobacteriaceae</taxon>
        <taxon>Mucilaginibacter</taxon>
    </lineage>
</organism>
<dbReference type="InterPro" id="IPR000866">
    <property type="entry name" value="AhpC/TSA"/>
</dbReference>
<keyword evidence="3" id="KW-1185">Reference proteome</keyword>
<protein>
    <submittedName>
        <fullName evidence="2">TlpA family protein disulfide reductase</fullName>
    </submittedName>
</protein>
<gene>
    <name evidence="2" type="ORF">EPL05_04560</name>
</gene>
<evidence type="ECO:0000259" key="1">
    <source>
        <dbReference type="PROSITE" id="PS51352"/>
    </source>
</evidence>
<dbReference type="InterPro" id="IPR013766">
    <property type="entry name" value="Thioredoxin_domain"/>
</dbReference>
<evidence type="ECO:0000313" key="3">
    <source>
        <dbReference type="Proteomes" id="UP000286701"/>
    </source>
</evidence>
<proteinExistence type="predicted"/>
<comment type="caution">
    <text evidence="2">The sequence shown here is derived from an EMBL/GenBank/DDBJ whole genome shotgun (WGS) entry which is preliminary data.</text>
</comment>
<sequence length="383" mass="43282">MKGILFCLCSITLLTPPDPEKVMTDMLAKLTNIQHVQYSYQRDVKYFSSGIEDKLSGTIFLQADPNEKIIGFRYQWEDENWKYVYNGTEKFDLDKKNQTIEVFHNISPEQFSYTSIFYNSFISLKNALPLLIKDNDVTKAVSDTTIGQSKLIVLRLGIRNKVIGHLGDLRPLTTKRTINYTILIDPVSYLPTAILQTNSVNQDFIKTTFTQVDATVAGPPEKSWYFSTYLTQFKQRVQSLPNTLISSSETGPEWVLPEFGTEKKISLTDQKGKIVLLEFWIRNCAYCQAAFPELSKIAGKFKGPNFQLLAINCYDTKNSIAPILQQHAPEYQVLYNGLKVADAYGITGYPTAVLIDKNGIVVYAGIFNALKLSSKIKDLLAVK</sequence>
<dbReference type="OrthoDB" id="9815205at2"/>
<name>A0A444MSR2_9SPHI</name>
<dbReference type="InterPro" id="IPR036249">
    <property type="entry name" value="Thioredoxin-like_sf"/>
</dbReference>
<dbReference type="PANTHER" id="PTHR42852">
    <property type="entry name" value="THIOL:DISULFIDE INTERCHANGE PROTEIN DSBE"/>
    <property type="match status" value="1"/>
</dbReference>
<dbReference type="SUPFAM" id="SSF52833">
    <property type="entry name" value="Thioredoxin-like"/>
    <property type="match status" value="1"/>
</dbReference>